<feature type="domain" description="EAL" evidence="1">
    <location>
        <begin position="1"/>
        <end position="220"/>
    </location>
</feature>
<dbReference type="InterPro" id="IPR013976">
    <property type="entry name" value="HDOD"/>
</dbReference>
<evidence type="ECO:0000313" key="4">
    <source>
        <dbReference type="Proteomes" id="UP000266327"/>
    </source>
</evidence>
<sequence>MIPDASNMSAAVAQHAREFFLARQPILDRNQHLVAYELLFRAAAVGPANVVDHVAATAMVMAHVAELGLENVVGDSLGFVNIDADVLMSDFIGFLPADKVVLEILETVQVTPAIIERIKELGQAGYQFALDDVVVQSEDVRQLLPLVQFIKIDIAGLQPDTLRSLATELKQSGKKLLAEKVETPAEFQVCLDLGFDYFQGYYFARPLILSGKKLSPSQLAIVQLMSQIAADEDSMALEHTIKHDVPLSLNLLRLVNTAGVGAGRHIESVGQALMVLGRVQLQRWLQILLYAGAGHGESLKSPLLVLATTRGRLLELMTQKRFPGKRALSEKSFTVGIISLMDALFGLSMEQVLEQLAVASEVREALLYRRGELGDMLKLAEYIERIEQAWPLLPPLMRKLGLSPQDLAELQVHAFRWANSIADAKQ</sequence>
<dbReference type="Pfam" id="PF00563">
    <property type="entry name" value="EAL"/>
    <property type="match status" value="1"/>
</dbReference>
<dbReference type="InterPro" id="IPR001633">
    <property type="entry name" value="EAL_dom"/>
</dbReference>
<dbReference type="InterPro" id="IPR052340">
    <property type="entry name" value="RNase_Y/CdgJ"/>
</dbReference>
<dbReference type="PANTHER" id="PTHR33525:SF4">
    <property type="entry name" value="CYCLIC DI-GMP PHOSPHODIESTERASE CDGJ"/>
    <property type="match status" value="1"/>
</dbReference>
<dbReference type="InterPro" id="IPR014408">
    <property type="entry name" value="dGMP_Pdiesterase_EAL/HD-GYP"/>
</dbReference>
<dbReference type="Gene3D" id="3.20.20.450">
    <property type="entry name" value="EAL domain"/>
    <property type="match status" value="1"/>
</dbReference>
<accession>A0A3A3FY71</accession>
<dbReference type="Proteomes" id="UP000266327">
    <property type="component" value="Unassembled WGS sequence"/>
</dbReference>
<evidence type="ECO:0000259" key="2">
    <source>
        <dbReference type="PROSITE" id="PS51833"/>
    </source>
</evidence>
<dbReference type="Pfam" id="PF08668">
    <property type="entry name" value="HDOD"/>
    <property type="match status" value="1"/>
</dbReference>
<dbReference type="PANTHER" id="PTHR33525">
    <property type="match status" value="1"/>
</dbReference>
<name>A0A3A3FY71_9BURK</name>
<comment type="caution">
    <text evidence="3">The sequence shown here is derived from an EMBL/GenBank/DDBJ whole genome shotgun (WGS) entry which is preliminary data.</text>
</comment>
<evidence type="ECO:0000259" key="1">
    <source>
        <dbReference type="PROSITE" id="PS50883"/>
    </source>
</evidence>
<proteinExistence type="predicted"/>
<dbReference type="InterPro" id="IPR035919">
    <property type="entry name" value="EAL_sf"/>
</dbReference>
<dbReference type="PROSITE" id="PS51833">
    <property type="entry name" value="HDOD"/>
    <property type="match status" value="1"/>
</dbReference>
<gene>
    <name evidence="3" type="ORF">D3878_00940</name>
</gene>
<dbReference type="SUPFAM" id="SSF109604">
    <property type="entry name" value="HD-domain/PDEase-like"/>
    <property type="match status" value="1"/>
</dbReference>
<dbReference type="EMBL" id="QYUQ01000002">
    <property type="protein sequence ID" value="RJG00315.1"/>
    <property type="molecule type" value="Genomic_DNA"/>
</dbReference>
<dbReference type="OrthoDB" id="9804751at2"/>
<protein>
    <submittedName>
        <fullName evidence="3">EAL domain-containing protein</fullName>
    </submittedName>
</protein>
<dbReference type="Gene3D" id="1.10.3210.10">
    <property type="entry name" value="Hypothetical protein af1432"/>
    <property type="match status" value="1"/>
</dbReference>
<dbReference type="PROSITE" id="PS50883">
    <property type="entry name" value="EAL"/>
    <property type="match status" value="1"/>
</dbReference>
<evidence type="ECO:0000313" key="3">
    <source>
        <dbReference type="EMBL" id="RJG00315.1"/>
    </source>
</evidence>
<organism evidence="3 4">
    <name type="scientific">Noviherbaspirillum sedimenti</name>
    <dbReference type="NCBI Taxonomy" id="2320865"/>
    <lineage>
        <taxon>Bacteria</taxon>
        <taxon>Pseudomonadati</taxon>
        <taxon>Pseudomonadota</taxon>
        <taxon>Betaproteobacteria</taxon>
        <taxon>Burkholderiales</taxon>
        <taxon>Oxalobacteraceae</taxon>
        <taxon>Noviherbaspirillum</taxon>
    </lineage>
</organism>
<keyword evidence="4" id="KW-1185">Reference proteome</keyword>
<dbReference type="PIRSF" id="PIRSF003180">
    <property type="entry name" value="DiGMPpdiest_YuxH"/>
    <property type="match status" value="1"/>
</dbReference>
<feature type="domain" description="HDOD" evidence="2">
    <location>
        <begin position="214"/>
        <end position="406"/>
    </location>
</feature>
<dbReference type="SMART" id="SM00052">
    <property type="entry name" value="EAL"/>
    <property type="match status" value="1"/>
</dbReference>
<dbReference type="SUPFAM" id="SSF141868">
    <property type="entry name" value="EAL domain-like"/>
    <property type="match status" value="1"/>
</dbReference>
<dbReference type="AlphaFoldDB" id="A0A3A3FY71"/>
<reference evidence="4" key="1">
    <citation type="submission" date="2018-09" db="EMBL/GenBank/DDBJ databases">
        <authorList>
            <person name="Zhu H."/>
        </authorList>
    </citation>
    <scope>NUCLEOTIDE SEQUENCE [LARGE SCALE GENOMIC DNA]</scope>
    <source>
        <strain evidence="4">K1S02-23</strain>
    </source>
</reference>
<dbReference type="CDD" id="cd01948">
    <property type="entry name" value="EAL"/>
    <property type="match status" value="1"/>
</dbReference>
<dbReference type="RefSeq" id="WP_119783769.1">
    <property type="nucleotide sequence ID" value="NZ_QYUQ01000002.1"/>
</dbReference>